<keyword evidence="2 7" id="KW-0812">Transmembrane</keyword>
<dbReference type="Gene3D" id="1.20.1080.10">
    <property type="entry name" value="Glycerol uptake facilitator protein"/>
    <property type="match status" value="2"/>
</dbReference>
<gene>
    <name evidence="8" type="ORF">EIP91_002047</name>
</gene>
<dbReference type="Pfam" id="PF01226">
    <property type="entry name" value="Form_Nir_trans"/>
    <property type="match status" value="1"/>
</dbReference>
<evidence type="ECO:0008006" key="10">
    <source>
        <dbReference type="Google" id="ProtNLM"/>
    </source>
</evidence>
<evidence type="ECO:0000256" key="4">
    <source>
        <dbReference type="ARBA" id="ARBA00023136"/>
    </source>
</evidence>
<evidence type="ECO:0000256" key="3">
    <source>
        <dbReference type="ARBA" id="ARBA00022989"/>
    </source>
</evidence>
<dbReference type="EMBL" id="RWJN01000159">
    <property type="protein sequence ID" value="TCD65887.1"/>
    <property type="molecule type" value="Genomic_DNA"/>
</dbReference>
<dbReference type="InterPro" id="IPR023271">
    <property type="entry name" value="Aquaporin-like"/>
</dbReference>
<feature type="region of interest" description="Disordered" evidence="6">
    <location>
        <begin position="63"/>
        <end position="83"/>
    </location>
</feature>
<reference evidence="8 9" key="1">
    <citation type="submission" date="2018-11" db="EMBL/GenBank/DDBJ databases">
        <title>Genome assembly of Steccherinum ochraceum LE-BIN_3174, the white-rot fungus of the Steccherinaceae family (The Residual Polyporoid clade, Polyporales, Basidiomycota).</title>
        <authorList>
            <person name="Fedorova T.V."/>
            <person name="Glazunova O.A."/>
            <person name="Landesman E.O."/>
            <person name="Moiseenko K.V."/>
            <person name="Psurtseva N.V."/>
            <person name="Savinova O.S."/>
            <person name="Shakhova N.V."/>
            <person name="Tyazhelova T.V."/>
            <person name="Vasina D.V."/>
        </authorList>
    </citation>
    <scope>NUCLEOTIDE SEQUENCE [LARGE SCALE GENOMIC DNA]</scope>
    <source>
        <strain evidence="8 9">LE-BIN_3174</strain>
    </source>
</reference>
<name>A0A4V2MWE3_9APHY</name>
<comment type="caution">
    <text evidence="8">The sequence shown here is derived from an EMBL/GenBank/DDBJ whole genome shotgun (WGS) entry which is preliminary data.</text>
</comment>
<accession>A0A4V2MWE3</accession>
<dbReference type="GO" id="GO:0015513">
    <property type="term" value="F:high-affinity secondary active nitrite transmembrane transporter activity"/>
    <property type="evidence" value="ECO:0007669"/>
    <property type="project" value="TreeGrafter"/>
</dbReference>
<feature type="transmembrane region" description="Helical" evidence="7">
    <location>
        <begin position="102"/>
        <end position="123"/>
    </location>
</feature>
<dbReference type="Proteomes" id="UP000292702">
    <property type="component" value="Unassembled WGS sequence"/>
</dbReference>
<evidence type="ECO:0000256" key="7">
    <source>
        <dbReference type="SAM" id="Phobius"/>
    </source>
</evidence>
<dbReference type="GO" id="GO:0015707">
    <property type="term" value="P:nitrite transport"/>
    <property type="evidence" value="ECO:0007669"/>
    <property type="project" value="TreeGrafter"/>
</dbReference>
<dbReference type="STRING" id="92696.A0A4V2MWE3"/>
<feature type="transmembrane region" description="Helical" evidence="7">
    <location>
        <begin position="31"/>
        <end position="48"/>
    </location>
</feature>
<dbReference type="PANTHER" id="PTHR30520:SF6">
    <property type="entry name" value="FORMATE_NITRATE FAMILY TRANSPORTER (EUROFUNG)"/>
    <property type="match status" value="1"/>
</dbReference>
<dbReference type="AlphaFoldDB" id="A0A4V2MWE3"/>
<evidence type="ECO:0000256" key="6">
    <source>
        <dbReference type="SAM" id="MobiDB-lite"/>
    </source>
</evidence>
<dbReference type="GO" id="GO:0005886">
    <property type="term" value="C:plasma membrane"/>
    <property type="evidence" value="ECO:0007669"/>
    <property type="project" value="TreeGrafter"/>
</dbReference>
<dbReference type="InterPro" id="IPR000292">
    <property type="entry name" value="For/NO2_transpt"/>
</dbReference>
<evidence type="ECO:0000256" key="1">
    <source>
        <dbReference type="ARBA" id="ARBA00004141"/>
    </source>
</evidence>
<feature type="transmembrane region" description="Helical" evidence="7">
    <location>
        <begin position="185"/>
        <end position="215"/>
    </location>
</feature>
<dbReference type="PROSITE" id="PS01006">
    <property type="entry name" value="FORMATE_NITRITE_TP_2"/>
    <property type="match status" value="1"/>
</dbReference>
<comment type="similarity">
    <text evidence="5">Belongs to the FNT transporter (TC 1.A.16) family.</text>
</comment>
<feature type="transmembrane region" description="Helical" evidence="7">
    <location>
        <begin position="227"/>
        <end position="250"/>
    </location>
</feature>
<dbReference type="InterPro" id="IPR024002">
    <property type="entry name" value="For/NO2_transpt_CS"/>
</dbReference>
<keyword evidence="4 7" id="KW-0472">Membrane</keyword>
<protein>
    <recommendedName>
        <fullName evidence="10">Formate/nitrite transporter</fullName>
    </recommendedName>
</protein>
<feature type="compositionally biased region" description="Basic and acidic residues" evidence="6">
    <location>
        <begin position="284"/>
        <end position="299"/>
    </location>
</feature>
<keyword evidence="9" id="KW-1185">Reference proteome</keyword>
<dbReference type="OrthoDB" id="4829at2759"/>
<dbReference type="PANTHER" id="PTHR30520">
    <property type="entry name" value="FORMATE TRANSPORTER-RELATED"/>
    <property type="match status" value="1"/>
</dbReference>
<organism evidence="8 9">
    <name type="scientific">Steccherinum ochraceum</name>
    <dbReference type="NCBI Taxonomy" id="92696"/>
    <lineage>
        <taxon>Eukaryota</taxon>
        <taxon>Fungi</taxon>
        <taxon>Dikarya</taxon>
        <taxon>Basidiomycota</taxon>
        <taxon>Agaricomycotina</taxon>
        <taxon>Agaricomycetes</taxon>
        <taxon>Polyporales</taxon>
        <taxon>Steccherinaceae</taxon>
        <taxon>Steccherinum</taxon>
    </lineage>
</organism>
<comment type="subcellular location">
    <subcellularLocation>
        <location evidence="1">Membrane</location>
        <topology evidence="1">Multi-pass membrane protein</topology>
    </subcellularLocation>
</comment>
<evidence type="ECO:0000256" key="2">
    <source>
        <dbReference type="ARBA" id="ARBA00022692"/>
    </source>
</evidence>
<proteinExistence type="inferred from homology"/>
<sequence length="299" mass="32298">MEPPSTLKPAEVAIAMVELGVAKHKTRADKVFAKAFLAGAMLSFGGLLSEVIQAGSGGINGSNPGLVKDRSPRPGASYKQHDDSSHPIAVIKGAIPWWSLPLNWLIVTFGNLVGSLFFGAILVRYSGIISTEPYQSFVQTFALHKARDPEWHQIFLRGIGCNWLVCVAVWQAMGARDTLSKIVSIWIPIWIFVACGFDHVVANMFSVPLGIMFGADLTTAAYIRKSLIAAYIGNIVGALFVALPAVYFYLGDYHYHASDMQLAAMETAGGVGSGGGRSESSENDNDKAEVYRVSSRRVE</sequence>
<evidence type="ECO:0000256" key="5">
    <source>
        <dbReference type="ARBA" id="ARBA00049660"/>
    </source>
</evidence>
<feature type="region of interest" description="Disordered" evidence="6">
    <location>
        <begin position="270"/>
        <end position="299"/>
    </location>
</feature>
<feature type="transmembrane region" description="Helical" evidence="7">
    <location>
        <begin position="154"/>
        <end position="173"/>
    </location>
</feature>
<evidence type="ECO:0000313" key="9">
    <source>
        <dbReference type="Proteomes" id="UP000292702"/>
    </source>
</evidence>
<evidence type="ECO:0000313" key="8">
    <source>
        <dbReference type="EMBL" id="TCD65887.1"/>
    </source>
</evidence>
<keyword evidence="3 7" id="KW-1133">Transmembrane helix</keyword>